<protein>
    <recommendedName>
        <fullName evidence="6">Radical SAM core domain-containing protein</fullName>
    </recommendedName>
</protein>
<gene>
    <name evidence="7" type="ORF">S01H1_00888</name>
</gene>
<evidence type="ECO:0000256" key="5">
    <source>
        <dbReference type="ARBA" id="ARBA00023014"/>
    </source>
</evidence>
<dbReference type="PANTHER" id="PTHR43409">
    <property type="entry name" value="ANAEROBIC MAGNESIUM-PROTOPORPHYRIN IX MONOMETHYL ESTER CYCLASE-RELATED"/>
    <property type="match status" value="1"/>
</dbReference>
<dbReference type="SFLD" id="SFLDG01082">
    <property type="entry name" value="B12-binding_domain_containing"/>
    <property type="match status" value="1"/>
</dbReference>
<comment type="cofactor">
    <cofactor evidence="1">
        <name>[4Fe-4S] cluster</name>
        <dbReference type="ChEBI" id="CHEBI:49883"/>
    </cofactor>
</comment>
<dbReference type="InterPro" id="IPR051198">
    <property type="entry name" value="BchE-like"/>
</dbReference>
<sequence>SLAIAKKIKELSPEKKIVFGGSRTIDKLGIKVLEAFDYIDFIVSGDGEEALYLLASDFDNYKSIPNLIYRKGKDVIYNKSDTAVDLNSLPIPSYDPFYQELATSSADVQQYYMYYGRLPVEISRGCWWNKCTFCNLNVQYYSYREKNVDKIIEEIDFLSETYKMLDFQIIGNTLPKKDHRTLCEKIKKLGKDFSFFAEARAGKLKSKDYTLLKEAGFTIIQTGIESFSQNYLSKMNKGARVIDNIAALKFCKENDIVNSYNMIVDYPNEEKIDYEETKKNTQLFKQYLDPPQICHLRVLFGNSIYNNPEQFNIEKLEYASIDKMMFPQEFLEKGFSFVYDFKRKKDLGKNDWGGMVADWRKDRENLEIEGIKSQRAIDKLIFYFVDGGNFIKIYDKRNSEKIGIYVLNEIEREIFLSCIDVTSFQELQERFSHIPDFQLAAILHTFEQNDIVFKEDDRYLSLPLQHSLVASQLSERETQQLLYTSGKQRNL</sequence>
<evidence type="ECO:0000256" key="4">
    <source>
        <dbReference type="ARBA" id="ARBA00023004"/>
    </source>
</evidence>
<dbReference type="InterPro" id="IPR058240">
    <property type="entry name" value="rSAM_sf"/>
</dbReference>
<dbReference type="GO" id="GO:0046872">
    <property type="term" value="F:metal ion binding"/>
    <property type="evidence" value="ECO:0007669"/>
    <property type="project" value="UniProtKB-KW"/>
</dbReference>
<dbReference type="SUPFAM" id="SSF102114">
    <property type="entry name" value="Radical SAM enzymes"/>
    <property type="match status" value="1"/>
</dbReference>
<keyword evidence="3" id="KW-0479">Metal-binding</keyword>
<comment type="caution">
    <text evidence="7">The sequence shown here is derived from an EMBL/GenBank/DDBJ whole genome shotgun (WGS) entry which is preliminary data.</text>
</comment>
<reference evidence="7" key="1">
    <citation type="journal article" date="2014" name="Front. Microbiol.">
        <title>High frequency of phylogenetically diverse reductive dehalogenase-homologous genes in deep subseafloor sedimentary metagenomes.</title>
        <authorList>
            <person name="Kawai M."/>
            <person name="Futagami T."/>
            <person name="Toyoda A."/>
            <person name="Takaki Y."/>
            <person name="Nishi S."/>
            <person name="Hori S."/>
            <person name="Arai W."/>
            <person name="Tsubouchi T."/>
            <person name="Morono Y."/>
            <person name="Uchiyama I."/>
            <person name="Ito T."/>
            <person name="Fujiyama A."/>
            <person name="Inagaki F."/>
            <person name="Takami H."/>
        </authorList>
    </citation>
    <scope>NUCLEOTIDE SEQUENCE</scope>
    <source>
        <strain evidence="7">Expedition CK06-06</strain>
    </source>
</reference>
<feature type="non-terminal residue" evidence="7">
    <location>
        <position position="1"/>
    </location>
</feature>
<dbReference type="Pfam" id="PF04055">
    <property type="entry name" value="Radical_SAM"/>
    <property type="match status" value="1"/>
</dbReference>
<dbReference type="InterPro" id="IPR023984">
    <property type="entry name" value="rSAM_ocin_1"/>
</dbReference>
<name>X0SJ30_9ZZZZ</name>
<dbReference type="InterPro" id="IPR006638">
    <property type="entry name" value="Elp3/MiaA/NifB-like_rSAM"/>
</dbReference>
<dbReference type="GO" id="GO:0003824">
    <property type="term" value="F:catalytic activity"/>
    <property type="evidence" value="ECO:0007669"/>
    <property type="project" value="InterPro"/>
</dbReference>
<dbReference type="InterPro" id="IPR007197">
    <property type="entry name" value="rSAM"/>
</dbReference>
<accession>X0SJ30</accession>
<dbReference type="SMART" id="SM00729">
    <property type="entry name" value="Elp3"/>
    <property type="match status" value="1"/>
</dbReference>
<keyword evidence="4" id="KW-0408">Iron</keyword>
<dbReference type="AlphaFoldDB" id="X0SJ30"/>
<dbReference type="GO" id="GO:0051536">
    <property type="term" value="F:iron-sulfur cluster binding"/>
    <property type="evidence" value="ECO:0007669"/>
    <property type="project" value="UniProtKB-KW"/>
</dbReference>
<keyword evidence="5" id="KW-0411">Iron-sulfur</keyword>
<organism evidence="7">
    <name type="scientific">marine sediment metagenome</name>
    <dbReference type="NCBI Taxonomy" id="412755"/>
    <lineage>
        <taxon>unclassified sequences</taxon>
        <taxon>metagenomes</taxon>
        <taxon>ecological metagenomes</taxon>
    </lineage>
</organism>
<proteinExistence type="predicted"/>
<feature type="domain" description="Radical SAM core" evidence="6">
    <location>
        <begin position="112"/>
        <end position="336"/>
    </location>
</feature>
<evidence type="ECO:0000313" key="7">
    <source>
        <dbReference type="EMBL" id="GAF75912.1"/>
    </source>
</evidence>
<evidence type="ECO:0000256" key="3">
    <source>
        <dbReference type="ARBA" id="ARBA00022723"/>
    </source>
</evidence>
<evidence type="ECO:0000259" key="6">
    <source>
        <dbReference type="PROSITE" id="PS51918"/>
    </source>
</evidence>
<dbReference type="PROSITE" id="PS51918">
    <property type="entry name" value="RADICAL_SAM"/>
    <property type="match status" value="1"/>
</dbReference>
<evidence type="ECO:0000256" key="2">
    <source>
        <dbReference type="ARBA" id="ARBA00022691"/>
    </source>
</evidence>
<evidence type="ECO:0000256" key="1">
    <source>
        <dbReference type="ARBA" id="ARBA00001966"/>
    </source>
</evidence>
<dbReference type="InterPro" id="IPR023404">
    <property type="entry name" value="rSAM_horseshoe"/>
</dbReference>
<dbReference type="SFLD" id="SFLDF00324">
    <property type="entry name" value="bacteriocin_maturation"/>
    <property type="match status" value="1"/>
</dbReference>
<keyword evidence="2" id="KW-0949">S-adenosyl-L-methionine</keyword>
<dbReference type="Gene3D" id="3.80.30.20">
    <property type="entry name" value="tm_1862 like domain"/>
    <property type="match status" value="1"/>
</dbReference>
<dbReference type="SFLD" id="SFLDS00029">
    <property type="entry name" value="Radical_SAM"/>
    <property type="match status" value="1"/>
</dbReference>
<dbReference type="EMBL" id="BARS01000345">
    <property type="protein sequence ID" value="GAF75912.1"/>
    <property type="molecule type" value="Genomic_DNA"/>
</dbReference>